<dbReference type="InterPro" id="IPR044016">
    <property type="entry name" value="Big_13"/>
</dbReference>
<accession>A0ABS8GUK1</accession>
<dbReference type="NCBIfam" id="NF012196">
    <property type="entry name" value="Ig_like_ice"/>
    <property type="match status" value="1"/>
</dbReference>
<evidence type="ECO:0000259" key="3">
    <source>
        <dbReference type="Pfam" id="PF19081"/>
    </source>
</evidence>
<dbReference type="Pfam" id="PF01345">
    <property type="entry name" value="DUF11"/>
    <property type="match status" value="1"/>
</dbReference>
<protein>
    <submittedName>
        <fullName evidence="4">Ig-like domain-containing protein</fullName>
    </submittedName>
</protein>
<reference evidence="4 5" key="1">
    <citation type="submission" date="2021-11" db="EMBL/GenBank/DDBJ databases">
        <title>Seasonal and diel survey of microbial diversity of the Tyrrhenian coast.</title>
        <authorList>
            <person name="Gattoni G."/>
            <person name="Corral P."/>
        </authorList>
    </citation>
    <scope>NUCLEOTIDE SEQUENCE [LARGE SCALE GENOMIC DNA]</scope>
    <source>
        <strain evidence="4 5">Mr9</strain>
    </source>
</reference>
<dbReference type="EMBL" id="JAJGMW010000009">
    <property type="protein sequence ID" value="MCC4212776.1"/>
    <property type="molecule type" value="Genomic_DNA"/>
</dbReference>
<dbReference type="RefSeq" id="WP_228229848.1">
    <property type="nucleotide sequence ID" value="NZ_JAJGMW010000009.1"/>
</dbReference>
<evidence type="ECO:0000259" key="2">
    <source>
        <dbReference type="Pfam" id="PF19077"/>
    </source>
</evidence>
<dbReference type="InterPro" id="IPR044023">
    <property type="entry name" value="Ig_7"/>
</dbReference>
<dbReference type="Proteomes" id="UP001197770">
    <property type="component" value="Unassembled WGS sequence"/>
</dbReference>
<keyword evidence="5" id="KW-1185">Reference proteome</keyword>
<feature type="domain" description="Bacterial Ig-like" evidence="2">
    <location>
        <begin position="391"/>
        <end position="468"/>
    </location>
</feature>
<dbReference type="InterPro" id="IPR026341">
    <property type="entry name" value="T9SS_type_B"/>
</dbReference>
<evidence type="ECO:0000259" key="1">
    <source>
        <dbReference type="Pfam" id="PF01345"/>
    </source>
</evidence>
<feature type="domain" description="Bacterial Ig-like" evidence="2">
    <location>
        <begin position="671"/>
        <end position="752"/>
    </location>
</feature>
<dbReference type="Pfam" id="PF13585">
    <property type="entry name" value="CHU_C"/>
    <property type="match status" value="1"/>
</dbReference>
<name>A0ABS8GUK1_9FLAO</name>
<dbReference type="InterPro" id="IPR049826">
    <property type="entry name" value="Ig-like_ice"/>
</dbReference>
<feature type="domain" description="Bacterial Ig-like" evidence="2">
    <location>
        <begin position="857"/>
        <end position="938"/>
    </location>
</feature>
<dbReference type="NCBIfam" id="NF033510">
    <property type="entry name" value="Ca_tandemer"/>
    <property type="match status" value="8"/>
</dbReference>
<feature type="domain" description="Bacterial Ig-like" evidence="2">
    <location>
        <begin position="298"/>
        <end position="379"/>
    </location>
</feature>
<sequence length="1593" mass="164885">MCAGDTASLIATSASAGAQMRWYDSPVGGNLLASVASGDAFVTAPLSTDTTFYVASFVAGCTEESGRLAVNVSVNPLPESGDITVLGFDLPICIPEILNIVPTTTLNGSFNYYLDSSGSVAITNGLVQGNLTYTINAAGELEVEGLTEADNPFRVYVSLVDTVTGCENAPGDLKLVEVTLDGGPQPTIALDPVTTDNILNTAEINSTVSIRGSVGGDAQIGDPVQVTVNTFAFNTTVASGLTFTVDVPGAQLLADDDLTIEAAVTSQNLLLCETTVQTAVNYTIDDTPPAVPTVDFLVTNDNTPTLTGTTDSIDNLSVSVDGVVYAEGDGNLTDNGDNTWTLNVPNPLADGIYDVIVMAADVAGNTSVDVTLDELTIDTLAPTVPTVNATQTSDTTPVITGTADSMDQIAVTVNGITYDEGDGNLVDNGNNTWTLTIPAGNVLKDGIYDVAVEATDAAGNISTDATVDELTINTSLPTTPQVIPLITTNTSPTLNGTADSVDNLTVNVAGVTYAEGDGNLTDNGDDTWTLVIPVVLAEGTYEVTATATQGALSATDPTTDELVIDLTPPTVPTVNFLTTNDSTPIVTGTADSIDNLTVSVDGTTYIEGDGNLVDNGNNTWRLTIPSPLADGAYDVMATATDAAGNASVDTTVDELTIDTTAPVIPTVDFLVTSDNTPVLTGTADSGANLTIIVGGISYAKGDGNLIDNGDNTWTLNIPIPLADRVYDVIAISTDAVGNTSMDATFNELTIDTTPPTVPTVDPLVTNDNTPTITGTADSADDLVVVVAGVTYTEGDGNLVDNGDNTWTLTIPGPLADGTYDVVATATDPVSNVSTDATVDELTIDTTPPTVPTVDPLVTNDNTPTITGTADSADDLVVIVAGVTYTEGDGNLVDNGDNTWTLTIPSPLADGTYDVMATATDAAGNASTDATVDELTIDTTPPTVPTVDPLVTNDNTPTITGTADSADDLVVVVDGVTYTEGDGDLVDNGDNTWTLTIPSPLADGTYDVMATATDAAGNASTDATVDELTIDTTAPTIPTVDPLVTNDNTPTITGTADSADDLVVIVAGVTYTEGDGNLVDNGDNTWTLTISSPLADGTYDVMATATDTARNTSTDATIDELTIDTTPPTVPTVNPLVTNDNTPTITGTADSADDLVMVVAGVTYTEGDGNLIDNGDNTWTLTIPSPLADGTYDVMATATDDFGNSSSDVTSNELTIQSAIATGNPQQAFCISEAAVVADLELDQDTVIWYDAATGGNVLADNTLLEDGKIYYAALVVLGAEVDARFAVTVTLTNPVTPTISASVNTPCLGAEVTYTTQSGMTNYNWQVSASGNVISGGSATDNFVVVIWDIPGIESVSVSYEANTGCILNTAASVEVTPVACSDLTISKTVDNDMPAIGEVVVYTVTVENSGSVSTSLIEVEDKLPSDLELVSFQTSIGTYNSSTGIWLIPELAANDSAVLMVSARVKDGENYLNQAIIINSYPMDLDLGNNRAEVDLNPDCLMVFNEFSPNGDGINDLFKIRCLEQYPENTLMVFNRVGQKVFSSVNYKNDWDGIANVTTGFNTSKGLPSGTYYYVLEINGGRTLKGWLYLAN</sequence>
<feature type="domain" description="DUF11" evidence="1">
    <location>
        <begin position="1383"/>
        <end position="1496"/>
    </location>
</feature>
<feature type="domain" description="Bacterial Ig-like" evidence="2">
    <location>
        <begin position="1136"/>
        <end position="1208"/>
    </location>
</feature>
<organism evidence="4 5">
    <name type="scientific">Leeuwenhoekiella parthenopeia</name>
    <dbReference type="NCBI Taxonomy" id="2890320"/>
    <lineage>
        <taxon>Bacteria</taxon>
        <taxon>Pseudomonadati</taxon>
        <taxon>Bacteroidota</taxon>
        <taxon>Flavobacteriia</taxon>
        <taxon>Flavobacteriales</taxon>
        <taxon>Flavobacteriaceae</taxon>
        <taxon>Leeuwenhoekiella</taxon>
    </lineage>
</organism>
<dbReference type="Pfam" id="PF19077">
    <property type="entry name" value="Big_13"/>
    <property type="match status" value="9"/>
</dbReference>
<dbReference type="NCBIfam" id="TIGR04131">
    <property type="entry name" value="Bac_Flav_CTERM"/>
    <property type="match status" value="1"/>
</dbReference>
<feature type="domain" description="Bacterial Ig-like" evidence="2">
    <location>
        <begin position="764"/>
        <end position="845"/>
    </location>
</feature>
<evidence type="ECO:0000313" key="5">
    <source>
        <dbReference type="Proteomes" id="UP001197770"/>
    </source>
</evidence>
<dbReference type="InterPro" id="IPR001434">
    <property type="entry name" value="OmcB-like_DUF11"/>
</dbReference>
<evidence type="ECO:0000313" key="4">
    <source>
        <dbReference type="EMBL" id="MCC4212776.1"/>
    </source>
</evidence>
<comment type="caution">
    <text evidence="4">The sequence shown here is derived from an EMBL/GenBank/DDBJ whole genome shotgun (WGS) entry which is preliminary data.</text>
</comment>
<feature type="domain" description="Bacterial Ig-like" evidence="2">
    <location>
        <begin position="950"/>
        <end position="1031"/>
    </location>
</feature>
<feature type="domain" description="Bacterial Ig-like" evidence="2">
    <location>
        <begin position="579"/>
        <end position="659"/>
    </location>
</feature>
<feature type="domain" description="Ig-like" evidence="3">
    <location>
        <begin position="1"/>
        <end position="76"/>
    </location>
</feature>
<gene>
    <name evidence="4" type="ORF">LLW17_08610</name>
</gene>
<dbReference type="Pfam" id="PF19081">
    <property type="entry name" value="Ig_7"/>
    <property type="match status" value="1"/>
</dbReference>
<feature type="domain" description="Bacterial Ig-like" evidence="2">
    <location>
        <begin position="1043"/>
        <end position="1124"/>
    </location>
</feature>
<proteinExistence type="predicted"/>
<dbReference type="InterPro" id="IPR013783">
    <property type="entry name" value="Ig-like_fold"/>
</dbReference>
<dbReference type="Gene3D" id="2.60.40.10">
    <property type="entry name" value="Immunoglobulins"/>
    <property type="match status" value="12"/>
</dbReference>